<dbReference type="InterPro" id="IPR032466">
    <property type="entry name" value="Metal_Hydrolase"/>
</dbReference>
<dbReference type="PANTHER" id="PTHR43569">
    <property type="entry name" value="AMIDOHYDROLASE"/>
    <property type="match status" value="1"/>
</dbReference>
<sequence length="374" mass="41854">MWFKMPIRPVLTRLRGGPPEAETAYIKILRTEVPMPFGGPDWLALTQEPVLEPELPICDPHHHFWDLRPEWIPYQRYLLHELAEDINSGHNVRSTVFIEARSMYRPDGPEEWRPVGEVEFVQGLAAASASGLYGPGRAAAAIVGHADLKLGDRVQPVLEALQAASPNRFRGIRHSVGWDPHPDLAKRDIQGALSTDGYRAGAGILAKMGLTLDNSLYFTQLPELADFARAVPDLTIILNHIGGLLRVGPYANRDDEVLPEWRRGVAAAAQCPNIVVKLGGVGQLRYGYDWYQRDKPIGSEELAGYLAPLMTYCIEQFGPDRCMFESNFPVDKMFYSYNVVFNAFKRLSQSYSASERAAMFHDTAARVYRIDAVS</sequence>
<reference evidence="3 4" key="1">
    <citation type="journal article" date="2014" name="Nature">
        <title>An environmental bacterial taxon with a large and distinct metabolic repertoire.</title>
        <authorList>
            <person name="Wilson M.C."/>
            <person name="Mori T."/>
            <person name="Ruckert C."/>
            <person name="Uria A.R."/>
            <person name="Helf M.J."/>
            <person name="Takada K."/>
            <person name="Gernert C."/>
            <person name="Steffens U.A."/>
            <person name="Heycke N."/>
            <person name="Schmitt S."/>
            <person name="Rinke C."/>
            <person name="Helfrich E.J."/>
            <person name="Brachmann A.O."/>
            <person name="Gurgui C."/>
            <person name="Wakimoto T."/>
            <person name="Kracht M."/>
            <person name="Crusemann M."/>
            <person name="Hentschel U."/>
            <person name="Abe I."/>
            <person name="Matsunaga S."/>
            <person name="Kalinowski J."/>
            <person name="Takeyama H."/>
            <person name="Piel J."/>
        </authorList>
    </citation>
    <scope>NUCLEOTIDE SEQUENCE [LARGE SCALE GENOMIC DNA]</scope>
    <source>
        <strain evidence="4">TSY2</strain>
    </source>
</reference>
<dbReference type="HOGENOM" id="CLU_044590_3_1_7"/>
<name>W4MDV7_9BACT</name>
<dbReference type="Gene3D" id="3.20.20.140">
    <property type="entry name" value="Metal-dependent hydrolases"/>
    <property type="match status" value="1"/>
</dbReference>
<evidence type="ECO:0000313" key="4">
    <source>
        <dbReference type="Proteomes" id="UP000019140"/>
    </source>
</evidence>
<comment type="caution">
    <text evidence="3">The sequence shown here is derived from an EMBL/GenBank/DDBJ whole genome shotgun (WGS) entry which is preliminary data.</text>
</comment>
<dbReference type="GO" id="GO:0016787">
    <property type="term" value="F:hydrolase activity"/>
    <property type="evidence" value="ECO:0007669"/>
    <property type="project" value="InterPro"/>
</dbReference>
<evidence type="ECO:0000259" key="2">
    <source>
        <dbReference type="Pfam" id="PF04909"/>
    </source>
</evidence>
<dbReference type="InterPro" id="IPR006680">
    <property type="entry name" value="Amidohydro-rel"/>
</dbReference>
<protein>
    <recommendedName>
        <fullName evidence="2">Amidohydrolase-related domain-containing protein</fullName>
    </recommendedName>
</protein>
<evidence type="ECO:0000256" key="1">
    <source>
        <dbReference type="ARBA" id="ARBA00038310"/>
    </source>
</evidence>
<dbReference type="Proteomes" id="UP000019140">
    <property type="component" value="Unassembled WGS sequence"/>
</dbReference>
<accession>W4MDV7</accession>
<organism evidence="3 4">
    <name type="scientific">Candidatus Entotheonella gemina</name>
    <dbReference type="NCBI Taxonomy" id="1429439"/>
    <lineage>
        <taxon>Bacteria</taxon>
        <taxon>Pseudomonadati</taxon>
        <taxon>Nitrospinota/Tectimicrobiota group</taxon>
        <taxon>Candidatus Tectimicrobiota</taxon>
        <taxon>Candidatus Entotheonellia</taxon>
        <taxon>Candidatus Entotheonellales</taxon>
        <taxon>Candidatus Entotheonellaceae</taxon>
        <taxon>Candidatus Entotheonella</taxon>
    </lineage>
</organism>
<dbReference type="Pfam" id="PF04909">
    <property type="entry name" value="Amidohydro_2"/>
    <property type="match status" value="1"/>
</dbReference>
<dbReference type="AlphaFoldDB" id="W4MDV7"/>
<evidence type="ECO:0000313" key="3">
    <source>
        <dbReference type="EMBL" id="ETX08529.1"/>
    </source>
</evidence>
<dbReference type="SUPFAM" id="SSF51556">
    <property type="entry name" value="Metallo-dependent hydrolases"/>
    <property type="match status" value="1"/>
</dbReference>
<dbReference type="EMBL" id="AZHX01000195">
    <property type="protein sequence ID" value="ETX08529.1"/>
    <property type="molecule type" value="Genomic_DNA"/>
</dbReference>
<dbReference type="PATRIC" id="fig|1429439.4.peg.831"/>
<proteinExistence type="inferred from homology"/>
<feature type="domain" description="Amidohydrolase-related" evidence="2">
    <location>
        <begin position="58"/>
        <end position="370"/>
    </location>
</feature>
<comment type="similarity">
    <text evidence="1">Belongs to the metallo-dependent hydrolases superfamily.</text>
</comment>
<dbReference type="InterPro" id="IPR052350">
    <property type="entry name" value="Metallo-dep_Lactonases"/>
</dbReference>
<gene>
    <name evidence="3" type="ORF">ETSY2_04875</name>
</gene>
<keyword evidence="4" id="KW-1185">Reference proteome</keyword>
<dbReference type="PANTHER" id="PTHR43569:SF1">
    <property type="entry name" value="BLL3371 PROTEIN"/>
    <property type="match status" value="1"/>
</dbReference>